<dbReference type="PANTHER" id="PTHR10302">
    <property type="entry name" value="SINGLE-STRANDED DNA-BINDING PROTEIN"/>
    <property type="match status" value="1"/>
</dbReference>
<dbReference type="AlphaFoldDB" id="A0AAE0N9W6"/>
<protein>
    <recommendedName>
        <fullName evidence="5">SsDNA binding protein</fullName>
    </recommendedName>
</protein>
<proteinExistence type="predicted"/>
<dbReference type="GO" id="GO:0042645">
    <property type="term" value="C:mitochondrial nucleoid"/>
    <property type="evidence" value="ECO:0007669"/>
    <property type="project" value="TreeGrafter"/>
</dbReference>
<keyword evidence="1 2" id="KW-0238">DNA-binding</keyword>
<dbReference type="GO" id="GO:0003697">
    <property type="term" value="F:single-stranded DNA binding"/>
    <property type="evidence" value="ECO:0007669"/>
    <property type="project" value="InterPro"/>
</dbReference>
<sequence>MSAFLRTAPRVVARPTAARTFSSTATRPVARISIIGHLAASPELTATSTGHEILRYGVASNTGPRDNRNTSWFNVTSFEGEGRRRDFLQSLPKGTMVYVEGDASIRPYVDSEGKNRTSLNIVQTKIEVLKKPATEGSEEHE</sequence>
<dbReference type="InterPro" id="IPR000424">
    <property type="entry name" value="Primosome_PriB/ssb"/>
</dbReference>
<organism evidence="3 4">
    <name type="scientific">Podospora didyma</name>
    <dbReference type="NCBI Taxonomy" id="330526"/>
    <lineage>
        <taxon>Eukaryota</taxon>
        <taxon>Fungi</taxon>
        <taxon>Dikarya</taxon>
        <taxon>Ascomycota</taxon>
        <taxon>Pezizomycotina</taxon>
        <taxon>Sordariomycetes</taxon>
        <taxon>Sordariomycetidae</taxon>
        <taxon>Sordariales</taxon>
        <taxon>Podosporaceae</taxon>
        <taxon>Podospora</taxon>
    </lineage>
</organism>
<accession>A0AAE0N9W6</accession>
<evidence type="ECO:0000313" key="3">
    <source>
        <dbReference type="EMBL" id="KAK3375448.1"/>
    </source>
</evidence>
<dbReference type="GO" id="GO:0006264">
    <property type="term" value="P:mitochondrial DNA replication"/>
    <property type="evidence" value="ECO:0007669"/>
    <property type="project" value="TreeGrafter"/>
</dbReference>
<name>A0AAE0N9W6_9PEZI</name>
<evidence type="ECO:0000256" key="1">
    <source>
        <dbReference type="ARBA" id="ARBA00023125"/>
    </source>
</evidence>
<dbReference type="Gene3D" id="2.40.50.140">
    <property type="entry name" value="Nucleic acid-binding proteins"/>
    <property type="match status" value="1"/>
</dbReference>
<dbReference type="PANTHER" id="PTHR10302:SF0">
    <property type="entry name" value="SINGLE-STRANDED DNA-BINDING PROTEIN, MITOCHONDRIAL"/>
    <property type="match status" value="1"/>
</dbReference>
<reference evidence="3" key="1">
    <citation type="journal article" date="2023" name="Mol. Phylogenet. Evol.">
        <title>Genome-scale phylogeny and comparative genomics of the fungal order Sordariales.</title>
        <authorList>
            <person name="Hensen N."/>
            <person name="Bonometti L."/>
            <person name="Westerberg I."/>
            <person name="Brannstrom I.O."/>
            <person name="Guillou S."/>
            <person name="Cros-Aarteil S."/>
            <person name="Calhoun S."/>
            <person name="Haridas S."/>
            <person name="Kuo A."/>
            <person name="Mondo S."/>
            <person name="Pangilinan J."/>
            <person name="Riley R."/>
            <person name="LaButti K."/>
            <person name="Andreopoulos B."/>
            <person name="Lipzen A."/>
            <person name="Chen C."/>
            <person name="Yan M."/>
            <person name="Daum C."/>
            <person name="Ng V."/>
            <person name="Clum A."/>
            <person name="Steindorff A."/>
            <person name="Ohm R.A."/>
            <person name="Martin F."/>
            <person name="Silar P."/>
            <person name="Natvig D.O."/>
            <person name="Lalanne C."/>
            <person name="Gautier V."/>
            <person name="Ament-Velasquez S.L."/>
            <person name="Kruys A."/>
            <person name="Hutchinson M.I."/>
            <person name="Powell A.J."/>
            <person name="Barry K."/>
            <person name="Miller A.N."/>
            <person name="Grigoriev I.V."/>
            <person name="Debuchy R."/>
            <person name="Gladieux P."/>
            <person name="Hiltunen Thoren M."/>
            <person name="Johannesson H."/>
        </authorList>
    </citation>
    <scope>NUCLEOTIDE SEQUENCE</scope>
    <source>
        <strain evidence="3">CBS 232.78</strain>
    </source>
</reference>
<reference evidence="3" key="2">
    <citation type="submission" date="2023-06" db="EMBL/GenBank/DDBJ databases">
        <authorList>
            <consortium name="Lawrence Berkeley National Laboratory"/>
            <person name="Haridas S."/>
            <person name="Hensen N."/>
            <person name="Bonometti L."/>
            <person name="Westerberg I."/>
            <person name="Brannstrom I.O."/>
            <person name="Guillou S."/>
            <person name="Cros-Aarteil S."/>
            <person name="Calhoun S."/>
            <person name="Kuo A."/>
            <person name="Mondo S."/>
            <person name="Pangilinan J."/>
            <person name="Riley R."/>
            <person name="LaButti K."/>
            <person name="Andreopoulos B."/>
            <person name="Lipzen A."/>
            <person name="Chen C."/>
            <person name="Yanf M."/>
            <person name="Daum C."/>
            <person name="Ng V."/>
            <person name="Clum A."/>
            <person name="Steindorff A."/>
            <person name="Ohm R."/>
            <person name="Martin F."/>
            <person name="Silar P."/>
            <person name="Natvig D."/>
            <person name="Lalanne C."/>
            <person name="Gautier V."/>
            <person name="Ament-velasquez S.L."/>
            <person name="Kruys A."/>
            <person name="Hutchinson M.I."/>
            <person name="Powell A.J."/>
            <person name="Barry K."/>
            <person name="Miller A.N."/>
            <person name="Grigoriev I.V."/>
            <person name="Debuchy R."/>
            <person name="Gladieux P."/>
            <person name="Thoren M.H."/>
            <person name="Johannesson H."/>
        </authorList>
    </citation>
    <scope>NUCLEOTIDE SEQUENCE</scope>
    <source>
        <strain evidence="3">CBS 232.78</strain>
    </source>
</reference>
<dbReference type="CDD" id="cd04496">
    <property type="entry name" value="SSB_OBF"/>
    <property type="match status" value="1"/>
</dbReference>
<evidence type="ECO:0000313" key="4">
    <source>
        <dbReference type="Proteomes" id="UP001285441"/>
    </source>
</evidence>
<keyword evidence="4" id="KW-1185">Reference proteome</keyword>
<dbReference type="SUPFAM" id="SSF50249">
    <property type="entry name" value="Nucleic acid-binding proteins"/>
    <property type="match status" value="1"/>
</dbReference>
<evidence type="ECO:0000256" key="2">
    <source>
        <dbReference type="PROSITE-ProRule" id="PRU00252"/>
    </source>
</evidence>
<dbReference type="InterPro" id="IPR012340">
    <property type="entry name" value="NA-bd_OB-fold"/>
</dbReference>
<dbReference type="EMBL" id="JAULSW010000007">
    <property type="protein sequence ID" value="KAK3375448.1"/>
    <property type="molecule type" value="Genomic_DNA"/>
</dbReference>
<dbReference type="Pfam" id="PF00436">
    <property type="entry name" value="SSB"/>
    <property type="match status" value="1"/>
</dbReference>
<evidence type="ECO:0008006" key="5">
    <source>
        <dbReference type="Google" id="ProtNLM"/>
    </source>
</evidence>
<dbReference type="PROSITE" id="PS50935">
    <property type="entry name" value="SSB"/>
    <property type="match status" value="1"/>
</dbReference>
<dbReference type="InterPro" id="IPR011344">
    <property type="entry name" value="ssDNA-bd"/>
</dbReference>
<dbReference type="Proteomes" id="UP001285441">
    <property type="component" value="Unassembled WGS sequence"/>
</dbReference>
<comment type="caution">
    <text evidence="3">The sequence shown here is derived from an EMBL/GenBank/DDBJ whole genome shotgun (WGS) entry which is preliminary data.</text>
</comment>
<gene>
    <name evidence="3" type="ORF">B0H63DRAFT_279396</name>
</gene>